<dbReference type="GO" id="GO:0030496">
    <property type="term" value="C:midbody"/>
    <property type="evidence" value="ECO:0007669"/>
    <property type="project" value="TreeGrafter"/>
</dbReference>
<keyword evidence="3 4" id="KW-0175">Coiled coil</keyword>
<dbReference type="EMBL" id="CACRXK020007686">
    <property type="protein sequence ID" value="CAB4012927.1"/>
    <property type="molecule type" value="Genomic_DNA"/>
</dbReference>
<dbReference type="PANTHER" id="PTHR31259:SF3">
    <property type="entry name" value="ENDOSOME-ASSOCIATED-TRAFFICKING REGULATOR 1"/>
    <property type="match status" value="1"/>
</dbReference>
<dbReference type="GO" id="GO:0005813">
    <property type="term" value="C:centrosome"/>
    <property type="evidence" value="ECO:0007669"/>
    <property type="project" value="TreeGrafter"/>
</dbReference>
<evidence type="ECO:0000256" key="4">
    <source>
        <dbReference type="SAM" id="Coils"/>
    </source>
</evidence>
<evidence type="ECO:0000313" key="6">
    <source>
        <dbReference type="EMBL" id="CAB4012927.1"/>
    </source>
</evidence>
<dbReference type="AlphaFoldDB" id="A0A6S7I742"/>
<feature type="region of interest" description="Disordered" evidence="5">
    <location>
        <begin position="1"/>
        <end position="93"/>
    </location>
</feature>
<evidence type="ECO:0000256" key="2">
    <source>
        <dbReference type="ARBA" id="ARBA00016007"/>
    </source>
</evidence>
<dbReference type="PANTHER" id="PTHR31259">
    <property type="entry name" value="ENDOSOME-ASSOCIATED TRAFFICKING REGULATOR 1"/>
    <property type="match status" value="1"/>
</dbReference>
<protein>
    <recommendedName>
        <fullName evidence="2">Endosome-associated-trafficking regulator 1</fullName>
    </recommendedName>
</protein>
<feature type="coiled-coil region" evidence="4">
    <location>
        <begin position="156"/>
        <end position="250"/>
    </location>
</feature>
<reference evidence="6" key="1">
    <citation type="submission" date="2020-04" db="EMBL/GenBank/DDBJ databases">
        <authorList>
            <person name="Alioto T."/>
            <person name="Alioto T."/>
            <person name="Gomez Garrido J."/>
        </authorList>
    </citation>
    <scope>NUCLEOTIDE SEQUENCE</scope>
    <source>
        <strain evidence="6">A484AB</strain>
    </source>
</reference>
<organism evidence="6 7">
    <name type="scientific">Paramuricea clavata</name>
    <name type="common">Red gorgonian</name>
    <name type="synonym">Violescent sea-whip</name>
    <dbReference type="NCBI Taxonomy" id="317549"/>
    <lineage>
        <taxon>Eukaryota</taxon>
        <taxon>Metazoa</taxon>
        <taxon>Cnidaria</taxon>
        <taxon>Anthozoa</taxon>
        <taxon>Octocorallia</taxon>
        <taxon>Malacalcyonacea</taxon>
        <taxon>Plexauridae</taxon>
        <taxon>Paramuricea</taxon>
    </lineage>
</organism>
<comment type="caution">
    <text evidence="6">The sequence shown here is derived from an EMBL/GenBank/DDBJ whole genome shotgun (WGS) entry which is preliminary data.</text>
</comment>
<feature type="compositionally biased region" description="Basic and acidic residues" evidence="5">
    <location>
        <begin position="67"/>
        <end position="81"/>
    </location>
</feature>
<feature type="compositionally biased region" description="Basic and acidic residues" evidence="5">
    <location>
        <begin position="18"/>
        <end position="32"/>
    </location>
</feature>
<dbReference type="GO" id="GO:0005769">
    <property type="term" value="C:early endosome"/>
    <property type="evidence" value="ECO:0007669"/>
    <property type="project" value="TreeGrafter"/>
</dbReference>
<accession>A0A6S7I742</accession>
<evidence type="ECO:0000256" key="1">
    <source>
        <dbReference type="ARBA" id="ARBA00007791"/>
    </source>
</evidence>
<dbReference type="InterPro" id="IPR026757">
    <property type="entry name" value="ENTR1"/>
</dbReference>
<gene>
    <name evidence="6" type="ORF">PACLA_8A083633</name>
</gene>
<comment type="similarity">
    <text evidence="1">Belongs to the ENTR1 family.</text>
</comment>
<sequence length="327" mass="36852">MSDDKTDENPFSFKHFVKNKDGLDDPDVDNKSGSRPQQPRSDEVNVKNNELPFPEVTETGVKKRNKGKDAKKSSHVKEKQLEASNELENNNPFSFKNFVKKDAALKTGGRVLQIVDDEICEVENSVDTVQITTNSEPASKIDIEDDYPKDDFTPLQAANSGEIVELKEENEQLRQQLMDLKKLKDLETARAESLVKKLKEMQQKENEETAALEKMVHMVEKNLELTTQRAAQVEATNVKLKEENKMLKSNSVSKAIYDDLVNKHQNYISSIKEQALSVSQHLDATAKKAEESLRQLHSGADALKLASQLLTSIDKFTNLHDDVDKGD</sequence>
<evidence type="ECO:0000256" key="3">
    <source>
        <dbReference type="ARBA" id="ARBA00023054"/>
    </source>
</evidence>
<dbReference type="GO" id="GO:0045724">
    <property type="term" value="P:positive regulation of cilium assembly"/>
    <property type="evidence" value="ECO:0007669"/>
    <property type="project" value="TreeGrafter"/>
</dbReference>
<evidence type="ECO:0000256" key="5">
    <source>
        <dbReference type="SAM" id="MobiDB-lite"/>
    </source>
</evidence>
<feature type="compositionally biased region" description="Polar residues" evidence="5">
    <location>
        <begin position="82"/>
        <end position="93"/>
    </location>
</feature>
<evidence type="ECO:0000313" key="7">
    <source>
        <dbReference type="Proteomes" id="UP001152795"/>
    </source>
</evidence>
<proteinExistence type="inferred from homology"/>
<dbReference type="GO" id="GO:0055037">
    <property type="term" value="C:recycling endosome"/>
    <property type="evidence" value="ECO:0007669"/>
    <property type="project" value="TreeGrafter"/>
</dbReference>
<name>A0A6S7I742_PARCT</name>
<dbReference type="GO" id="GO:0032465">
    <property type="term" value="P:regulation of cytokinesis"/>
    <property type="evidence" value="ECO:0007669"/>
    <property type="project" value="TreeGrafter"/>
</dbReference>
<dbReference type="OrthoDB" id="6499155at2759"/>
<dbReference type="GO" id="GO:0036064">
    <property type="term" value="C:ciliary basal body"/>
    <property type="evidence" value="ECO:0007669"/>
    <property type="project" value="TreeGrafter"/>
</dbReference>
<dbReference type="Proteomes" id="UP001152795">
    <property type="component" value="Unassembled WGS sequence"/>
</dbReference>
<dbReference type="GO" id="GO:1903566">
    <property type="term" value="P:positive regulation of protein localization to cilium"/>
    <property type="evidence" value="ECO:0007669"/>
    <property type="project" value="TreeGrafter"/>
</dbReference>
<keyword evidence="7" id="KW-1185">Reference proteome</keyword>